<dbReference type="Pfam" id="PF00849">
    <property type="entry name" value="PseudoU_synth_2"/>
    <property type="match status" value="1"/>
</dbReference>
<evidence type="ECO:0000256" key="1">
    <source>
        <dbReference type="ARBA" id="ARBA00000073"/>
    </source>
</evidence>
<reference evidence="9 10" key="1">
    <citation type="submission" date="2020-03" db="EMBL/GenBank/DDBJ databases">
        <title>Genomic Encyclopedia of Type Strains, Phase IV (KMG-IV): sequencing the most valuable type-strain genomes for metagenomic binning, comparative biology and taxonomic classification.</title>
        <authorList>
            <person name="Goeker M."/>
        </authorList>
    </citation>
    <scope>NUCLEOTIDE SEQUENCE [LARGE SCALE GENOMIC DNA]</scope>
    <source>
        <strain evidence="9 10">DSM 103870</strain>
    </source>
</reference>
<evidence type="ECO:0000256" key="6">
    <source>
        <dbReference type="RuleBase" id="RU003887"/>
    </source>
</evidence>
<dbReference type="InterPro" id="IPR000748">
    <property type="entry name" value="PsdUridine_synth_RsuA/RluB/E/F"/>
</dbReference>
<feature type="compositionally biased region" description="Basic and acidic residues" evidence="7">
    <location>
        <begin position="481"/>
        <end position="512"/>
    </location>
</feature>
<keyword evidence="4 6" id="KW-0413">Isomerase</keyword>
<dbReference type="PANTHER" id="PTHR47683:SF3">
    <property type="entry name" value="RIBOSOMAL LARGE SUBUNIT PSEUDOURIDINE SYNTHASE B"/>
    <property type="match status" value="1"/>
</dbReference>
<dbReference type="CDD" id="cd00165">
    <property type="entry name" value="S4"/>
    <property type="match status" value="1"/>
</dbReference>
<evidence type="ECO:0000256" key="3">
    <source>
        <dbReference type="ARBA" id="ARBA00022884"/>
    </source>
</evidence>
<dbReference type="InterPro" id="IPR018496">
    <property type="entry name" value="PsdUridine_synth_RsuA/RluB_CS"/>
</dbReference>
<dbReference type="InterPro" id="IPR020094">
    <property type="entry name" value="TruA/RsuA/RluB/E/F_N"/>
</dbReference>
<dbReference type="NCBIfam" id="TIGR00093">
    <property type="entry name" value="pseudouridine synthase"/>
    <property type="match status" value="1"/>
</dbReference>
<dbReference type="Gene3D" id="3.10.290.10">
    <property type="entry name" value="RNA-binding S4 domain"/>
    <property type="match status" value="1"/>
</dbReference>
<dbReference type="EMBL" id="JAASQI010000001">
    <property type="protein sequence ID" value="NIJ56439.1"/>
    <property type="molecule type" value="Genomic_DNA"/>
</dbReference>
<feature type="region of interest" description="Disordered" evidence="7">
    <location>
        <begin position="364"/>
        <end position="383"/>
    </location>
</feature>
<dbReference type="SUPFAM" id="SSF55174">
    <property type="entry name" value="Alpha-L RNA-binding motif"/>
    <property type="match status" value="1"/>
</dbReference>
<dbReference type="SUPFAM" id="SSF55120">
    <property type="entry name" value="Pseudouridine synthase"/>
    <property type="match status" value="1"/>
</dbReference>
<evidence type="ECO:0000256" key="7">
    <source>
        <dbReference type="SAM" id="MobiDB-lite"/>
    </source>
</evidence>
<evidence type="ECO:0000256" key="5">
    <source>
        <dbReference type="PROSITE-ProRule" id="PRU00182"/>
    </source>
</evidence>
<evidence type="ECO:0000313" key="9">
    <source>
        <dbReference type="EMBL" id="NIJ56439.1"/>
    </source>
</evidence>
<proteinExistence type="inferred from homology"/>
<feature type="region of interest" description="Disordered" evidence="7">
    <location>
        <begin position="395"/>
        <end position="747"/>
    </location>
</feature>
<feature type="compositionally biased region" description="Basic and acidic residues" evidence="7">
    <location>
        <begin position="636"/>
        <end position="696"/>
    </location>
</feature>
<gene>
    <name evidence="9" type="ORF">FHS82_000252</name>
</gene>
<protein>
    <recommendedName>
        <fullName evidence="6">Pseudouridine synthase</fullName>
        <ecNumber evidence="6">5.4.99.-</ecNumber>
    </recommendedName>
</protein>
<evidence type="ECO:0000256" key="2">
    <source>
        <dbReference type="ARBA" id="ARBA00008348"/>
    </source>
</evidence>
<keyword evidence="10" id="KW-1185">Reference proteome</keyword>
<feature type="domain" description="RNA-binding S4" evidence="8">
    <location>
        <begin position="109"/>
        <end position="168"/>
    </location>
</feature>
<feature type="compositionally biased region" description="Basic and acidic residues" evidence="7">
    <location>
        <begin position="705"/>
        <end position="720"/>
    </location>
</feature>
<comment type="caution">
    <text evidence="9">The sequence shown here is derived from an EMBL/GenBank/DDBJ whole genome shotgun (WGS) entry which is preliminary data.</text>
</comment>
<dbReference type="EC" id="5.4.99.-" evidence="6"/>
<dbReference type="InterPro" id="IPR042092">
    <property type="entry name" value="PsdUridine_s_RsuA/RluB/E/F_cat"/>
</dbReference>
<dbReference type="Pfam" id="PF01479">
    <property type="entry name" value="S4"/>
    <property type="match status" value="1"/>
</dbReference>
<feature type="region of interest" description="Disordered" evidence="7">
    <location>
        <begin position="1"/>
        <end position="105"/>
    </location>
</feature>
<sequence length="747" mass="82575">MTDKWKDERRPARRPGGDTARSSKGVRKFSAPRKFAGPQGEGERPRAGYGKPRPGGAGKEEKRKDGMRGGGERPERPARRFADVGGPDARKPRAVEQRREPVAVTSGPERIAKVMARAGVASRRDAEVMIAEGRVSVNGKVIDTPATLVGPADRVLIDGAPMPARERTRLWLFHKPRGLVTTARDPEGRPTVFDSLPADLPRVVAVGRLDINTEGLLLLTNDGGLARVLAHPDTAWLRRYRVRAYGAVDQAQLDALRDGITIDGMHYGPVEAAIQRAQGDNVWLTLGLREGKNREVKRILEHLGLRVNRLIRVSFGPFQLGDLGEGALEEVRTRILKDQLGEALAREAGVDFETGLAQADELPARQPSARPLSARTDAVPAREGRFRSREDFLARGPRAAAAPAPAYKREAYEQRSKERAVWRDEETEAVRPKGTRVPRRGADARESRALSGEREHVRAGAITDPGGRTVKVERLVPMPKLAERSARKVRPDLPDEAREGGFRKRDGFDRRGPASADSQRPARRFGRDEQGDERRTFADRANRPAGRPDEGFRRDRDDRPRGDRPGFRPHGDRPQGDRPSGDRPRGKSFRDEGFGGDRPRGDRPGFRPHGDRPQGDRPSGDRPRGKSFRDGGFGGDRPRGDRPGFRPHGDRPQGDRPSGDRPRGKSFRDEGFRSERPSGEKRPERKFAGKSFEKKPFRGQAADDSQSRGRRDFGGRDRFAGKPPSGKSFGGKPSGSRPGGSRPPRKS</sequence>
<organism evidence="9 10">
    <name type="scientific">Pseudochelatococcus lubricantis</name>
    <dbReference type="NCBI Taxonomy" id="1538102"/>
    <lineage>
        <taxon>Bacteria</taxon>
        <taxon>Pseudomonadati</taxon>
        <taxon>Pseudomonadota</taxon>
        <taxon>Alphaproteobacteria</taxon>
        <taxon>Hyphomicrobiales</taxon>
        <taxon>Chelatococcaceae</taxon>
        <taxon>Pseudochelatococcus</taxon>
    </lineage>
</organism>
<accession>A0ABX0UX31</accession>
<dbReference type="RefSeq" id="WP_166947909.1">
    <property type="nucleotide sequence ID" value="NZ_JAASQI010000001.1"/>
</dbReference>
<dbReference type="InterPro" id="IPR020103">
    <property type="entry name" value="PsdUridine_synth_cat_dom_sf"/>
</dbReference>
<dbReference type="PANTHER" id="PTHR47683">
    <property type="entry name" value="PSEUDOURIDINE SYNTHASE FAMILY PROTEIN-RELATED"/>
    <property type="match status" value="1"/>
</dbReference>
<dbReference type="InterPro" id="IPR050343">
    <property type="entry name" value="RsuA_PseudoU_synthase"/>
</dbReference>
<feature type="compositionally biased region" description="Basic and acidic residues" evidence="7">
    <location>
        <begin position="58"/>
        <end position="101"/>
    </location>
</feature>
<dbReference type="InterPro" id="IPR002942">
    <property type="entry name" value="S4_RNA-bd"/>
</dbReference>
<dbReference type="Gene3D" id="3.30.70.580">
    <property type="entry name" value="Pseudouridine synthase I, catalytic domain, N-terminal subdomain"/>
    <property type="match status" value="1"/>
</dbReference>
<feature type="compositionally biased region" description="Basic and acidic residues" evidence="7">
    <location>
        <begin position="525"/>
        <end position="629"/>
    </location>
</feature>
<dbReference type="PROSITE" id="PS50889">
    <property type="entry name" value="S4"/>
    <property type="match status" value="1"/>
</dbReference>
<dbReference type="Proteomes" id="UP001429580">
    <property type="component" value="Unassembled WGS sequence"/>
</dbReference>
<evidence type="ECO:0000313" key="10">
    <source>
        <dbReference type="Proteomes" id="UP001429580"/>
    </source>
</evidence>
<evidence type="ECO:0000259" key="8">
    <source>
        <dbReference type="SMART" id="SM00363"/>
    </source>
</evidence>
<feature type="compositionally biased region" description="Low complexity" evidence="7">
    <location>
        <begin position="395"/>
        <end position="406"/>
    </location>
</feature>
<dbReference type="SMART" id="SM00363">
    <property type="entry name" value="S4"/>
    <property type="match status" value="1"/>
</dbReference>
<evidence type="ECO:0000256" key="4">
    <source>
        <dbReference type="ARBA" id="ARBA00023235"/>
    </source>
</evidence>
<dbReference type="Gene3D" id="3.30.70.1560">
    <property type="entry name" value="Alpha-L RNA-binding motif"/>
    <property type="match status" value="1"/>
</dbReference>
<dbReference type="GO" id="GO:0160139">
    <property type="term" value="F:23S rRNA pseudouridine(2605) synthase activity"/>
    <property type="evidence" value="ECO:0007669"/>
    <property type="project" value="UniProtKB-EC"/>
</dbReference>
<feature type="compositionally biased region" description="Basic and acidic residues" evidence="7">
    <location>
        <begin position="440"/>
        <end position="458"/>
    </location>
</feature>
<keyword evidence="3 5" id="KW-0694">RNA-binding</keyword>
<dbReference type="InterPro" id="IPR006145">
    <property type="entry name" value="PsdUridine_synth_RsuA/RluA"/>
</dbReference>
<comment type="similarity">
    <text evidence="2 6">Belongs to the pseudouridine synthase RsuA family.</text>
</comment>
<dbReference type="PROSITE" id="PS01149">
    <property type="entry name" value="PSI_RSU"/>
    <property type="match status" value="1"/>
</dbReference>
<dbReference type="InterPro" id="IPR036986">
    <property type="entry name" value="S4_RNA-bd_sf"/>
</dbReference>
<comment type="catalytic activity">
    <reaction evidence="1">
        <text>a uridine in RNA = a pseudouridine in RNA</text>
        <dbReference type="Rhea" id="RHEA:48348"/>
        <dbReference type="Rhea" id="RHEA-COMP:12068"/>
        <dbReference type="Rhea" id="RHEA-COMP:12069"/>
        <dbReference type="ChEBI" id="CHEBI:65314"/>
        <dbReference type="ChEBI" id="CHEBI:65315"/>
    </reaction>
</comment>
<name>A0ABX0UX31_9HYPH</name>
<feature type="compositionally biased region" description="Basic and acidic residues" evidence="7">
    <location>
        <begin position="1"/>
        <end position="10"/>
    </location>
</feature>
<feature type="compositionally biased region" description="Low complexity" evidence="7">
    <location>
        <begin position="734"/>
        <end position="747"/>
    </location>
</feature>
<feature type="compositionally biased region" description="Basic and acidic residues" evidence="7">
    <location>
        <begin position="407"/>
        <end position="431"/>
    </location>
</feature>